<protein>
    <submittedName>
        <fullName evidence="3">YsnF/AvaK domain-containing protein</fullName>
    </submittedName>
</protein>
<feature type="compositionally biased region" description="Polar residues" evidence="1">
    <location>
        <begin position="38"/>
        <end position="49"/>
    </location>
</feature>
<dbReference type="Proteomes" id="UP001168528">
    <property type="component" value="Unassembled WGS sequence"/>
</dbReference>
<evidence type="ECO:0000313" key="3">
    <source>
        <dbReference type="EMBL" id="MDO1448047.1"/>
    </source>
</evidence>
<accession>A0ABT8RBB7</accession>
<feature type="region of interest" description="Disordered" evidence="1">
    <location>
        <begin position="38"/>
        <end position="57"/>
    </location>
</feature>
<comment type="caution">
    <text evidence="3">The sequence shown here is derived from an EMBL/GenBank/DDBJ whole genome shotgun (WGS) entry which is preliminary data.</text>
</comment>
<feature type="compositionally biased region" description="Basic and acidic residues" evidence="1">
    <location>
        <begin position="303"/>
        <end position="316"/>
    </location>
</feature>
<organism evidence="3 4">
    <name type="scientific">Rhodocytophaga aerolata</name>
    <dbReference type="NCBI Taxonomy" id="455078"/>
    <lineage>
        <taxon>Bacteria</taxon>
        <taxon>Pseudomonadati</taxon>
        <taxon>Bacteroidota</taxon>
        <taxon>Cytophagia</taxon>
        <taxon>Cytophagales</taxon>
        <taxon>Rhodocytophagaceae</taxon>
        <taxon>Rhodocytophaga</taxon>
    </lineage>
</organism>
<dbReference type="InterPro" id="IPR052967">
    <property type="entry name" value="Stress_Response_Assoc"/>
</dbReference>
<dbReference type="RefSeq" id="WP_302038852.1">
    <property type="nucleotide sequence ID" value="NZ_JAUKPO010000009.1"/>
</dbReference>
<dbReference type="EMBL" id="JAUKPO010000009">
    <property type="protein sequence ID" value="MDO1448047.1"/>
    <property type="molecule type" value="Genomic_DNA"/>
</dbReference>
<feature type="domain" description="DUF2382" evidence="2">
    <location>
        <begin position="174"/>
        <end position="283"/>
    </location>
</feature>
<dbReference type="InterPro" id="IPR019060">
    <property type="entry name" value="DUF2382"/>
</dbReference>
<proteinExistence type="predicted"/>
<evidence type="ECO:0000259" key="2">
    <source>
        <dbReference type="Pfam" id="PF09557"/>
    </source>
</evidence>
<evidence type="ECO:0000313" key="4">
    <source>
        <dbReference type="Proteomes" id="UP001168528"/>
    </source>
</evidence>
<feature type="region of interest" description="Disordered" evidence="1">
    <location>
        <begin position="303"/>
        <end position="327"/>
    </location>
</feature>
<dbReference type="PANTHER" id="PTHR38463:SF1">
    <property type="entry name" value="STRESS RESPONSE PROTEIN YSNF"/>
    <property type="match status" value="1"/>
</dbReference>
<dbReference type="Pfam" id="PF09557">
    <property type="entry name" value="DUF2382"/>
    <property type="match status" value="1"/>
</dbReference>
<name>A0ABT8RBB7_9BACT</name>
<keyword evidence="4" id="KW-1185">Reference proteome</keyword>
<gene>
    <name evidence="3" type="ORF">Q0590_17370</name>
</gene>
<reference evidence="3" key="1">
    <citation type="submission" date="2023-07" db="EMBL/GenBank/DDBJ databases">
        <title>The genome sequence of Rhodocytophaga aerolata KACC 12507.</title>
        <authorList>
            <person name="Zhang X."/>
        </authorList>
    </citation>
    <scope>NUCLEOTIDE SEQUENCE</scope>
    <source>
        <strain evidence="3">KACC 12507</strain>
    </source>
</reference>
<evidence type="ECO:0000256" key="1">
    <source>
        <dbReference type="SAM" id="MobiDB-lite"/>
    </source>
</evidence>
<dbReference type="PANTHER" id="PTHR38463">
    <property type="entry name" value="STRESS RESPONSE PROTEIN YSNF"/>
    <property type="match status" value="1"/>
</dbReference>
<sequence length="327" mass="36404">MAQTVIGVFDNSRDAQNAVDNLVSNGFSRSSIDISNKSDSAYGSTSGSTYDKRDRDGDGDVDFGDKVGNFFSSLFGGDEADKYSRVASKSCVVTVHAQSMAEAERAADILDEYGSVDVNDRAMKLGYGSSAAPTGFVDTTTSGYADTSRLDTDRLDTDTSFRDRDTIDSEKSIPIIEENLNVGKREVTTGGVRLRSRIVERPVEEHLRLREEHVTVERNPVNRPASAADLNNFQEGTIEMTEHAEQAMVNKEARIVEEVRLNKEVTERDEVVRDTVRRTDVDVENLTGTDKDRYDKDRLDLDNDRNRLDNDRRLDSDDLDLNRPAGL</sequence>